<dbReference type="Pfam" id="PF13360">
    <property type="entry name" value="PQQ_2"/>
    <property type="match status" value="2"/>
</dbReference>
<protein>
    <submittedName>
        <fullName evidence="3">Outer membrane protein assembly factor BamB</fullName>
    </submittedName>
</protein>
<evidence type="ECO:0000259" key="2">
    <source>
        <dbReference type="Pfam" id="PF13360"/>
    </source>
</evidence>
<keyword evidence="4" id="KW-1185">Reference proteome</keyword>
<dbReference type="RefSeq" id="WP_145196200.1">
    <property type="nucleotide sequence ID" value="NZ_CP036267.1"/>
</dbReference>
<dbReference type="InterPro" id="IPR002372">
    <property type="entry name" value="PQQ_rpt_dom"/>
</dbReference>
<sequence precursor="true">MPKTKQTLLFLTTTFLLSSITSAEDWPQWRGTNRDAQWNEKGIIDAIPEEGLEVVWRQPINQGYSGPAVVGDKVYVTDYILKSGDPRNGPGTINQIQGTERVLCLNATDGELIWKHEYDCPYRISYPGGPRTTPTVDEDRVYTFGAEGHLFCFDRNSGDVLWSKQMRDEYKAKTPIWGFSSHPLVDGKFIYCVVGGDNSVAVALDKMTGEEKWTALSASEPGYAPPSIIEVGKTRQLLIWDADNLNSLDPQTGEVYWTQELKPQYAMSIMAPQLSGDLLFASSIGDVGALYKLGSETPSAEIVWRGTNRSAVYCANSTPFIDNGVIFGNDCRSGALIAVDIKDGRRLWTTFEATTTGRPASHGTAFIVKNQQTYFLFNEFGDLITAKLTPEAYVETGRFHVLEPTNEAFGRKVVWSHPAFANGHCFVRNDKEIVCVSLKADK</sequence>
<dbReference type="SMART" id="SM00564">
    <property type="entry name" value="PQQ"/>
    <property type="match status" value="4"/>
</dbReference>
<dbReference type="Gene3D" id="2.130.10.10">
    <property type="entry name" value="YVTN repeat-like/Quinoprotein amine dehydrogenase"/>
    <property type="match status" value="2"/>
</dbReference>
<reference evidence="3 4" key="1">
    <citation type="submission" date="2019-02" db="EMBL/GenBank/DDBJ databases">
        <title>Deep-cultivation of Planctomycetes and their phenomic and genomic characterization uncovers novel biology.</title>
        <authorList>
            <person name="Wiegand S."/>
            <person name="Jogler M."/>
            <person name="Boedeker C."/>
            <person name="Pinto D."/>
            <person name="Vollmers J."/>
            <person name="Rivas-Marin E."/>
            <person name="Kohn T."/>
            <person name="Peeters S.H."/>
            <person name="Heuer A."/>
            <person name="Rast P."/>
            <person name="Oberbeckmann S."/>
            <person name="Bunk B."/>
            <person name="Jeske O."/>
            <person name="Meyerdierks A."/>
            <person name="Storesund J.E."/>
            <person name="Kallscheuer N."/>
            <person name="Luecker S."/>
            <person name="Lage O.M."/>
            <person name="Pohl T."/>
            <person name="Merkel B.J."/>
            <person name="Hornburger P."/>
            <person name="Mueller R.-W."/>
            <person name="Bruemmer F."/>
            <person name="Labrenz M."/>
            <person name="Spormann A.M."/>
            <person name="Op den Camp H."/>
            <person name="Overmann J."/>
            <person name="Amann R."/>
            <person name="Jetten M.S.M."/>
            <person name="Mascher T."/>
            <person name="Medema M.H."/>
            <person name="Devos D.P."/>
            <person name="Kaster A.-K."/>
            <person name="Ovreas L."/>
            <person name="Rohde M."/>
            <person name="Galperin M.Y."/>
            <person name="Jogler C."/>
        </authorList>
    </citation>
    <scope>NUCLEOTIDE SEQUENCE [LARGE SCALE GENOMIC DNA]</scope>
    <source>
        <strain evidence="3 4">Mal48</strain>
    </source>
</reference>
<feature type="domain" description="Pyrrolo-quinoline quinone repeat" evidence="2">
    <location>
        <begin position="100"/>
        <end position="221"/>
    </location>
</feature>
<organism evidence="3 4">
    <name type="scientific">Thalassoglobus polymorphus</name>
    <dbReference type="NCBI Taxonomy" id="2527994"/>
    <lineage>
        <taxon>Bacteria</taxon>
        <taxon>Pseudomonadati</taxon>
        <taxon>Planctomycetota</taxon>
        <taxon>Planctomycetia</taxon>
        <taxon>Planctomycetales</taxon>
        <taxon>Planctomycetaceae</taxon>
        <taxon>Thalassoglobus</taxon>
    </lineage>
</organism>
<dbReference type="AlphaFoldDB" id="A0A517QIR5"/>
<feature type="chain" id="PRO_5021967445" evidence="1">
    <location>
        <begin position="24"/>
        <end position="442"/>
    </location>
</feature>
<evidence type="ECO:0000313" key="4">
    <source>
        <dbReference type="Proteomes" id="UP000315724"/>
    </source>
</evidence>
<dbReference type="PANTHER" id="PTHR34512:SF30">
    <property type="entry name" value="OUTER MEMBRANE PROTEIN ASSEMBLY FACTOR BAMB"/>
    <property type="match status" value="1"/>
</dbReference>
<dbReference type="OrthoDB" id="4726955at2"/>
<dbReference type="InterPro" id="IPR018391">
    <property type="entry name" value="PQQ_b-propeller_rpt"/>
</dbReference>
<evidence type="ECO:0000256" key="1">
    <source>
        <dbReference type="SAM" id="SignalP"/>
    </source>
</evidence>
<dbReference type="KEGG" id="tpol:Mal48_07750"/>
<dbReference type="PANTHER" id="PTHR34512">
    <property type="entry name" value="CELL SURFACE PROTEIN"/>
    <property type="match status" value="1"/>
</dbReference>
<feature type="signal peptide" evidence="1">
    <location>
        <begin position="1"/>
        <end position="23"/>
    </location>
</feature>
<dbReference type="SUPFAM" id="SSF50998">
    <property type="entry name" value="Quinoprotein alcohol dehydrogenase-like"/>
    <property type="match status" value="1"/>
</dbReference>
<dbReference type="EMBL" id="CP036267">
    <property type="protein sequence ID" value="QDT31541.1"/>
    <property type="molecule type" value="Genomic_DNA"/>
</dbReference>
<name>A0A517QIR5_9PLAN</name>
<keyword evidence="1" id="KW-0732">Signal</keyword>
<dbReference type="InterPro" id="IPR011047">
    <property type="entry name" value="Quinoprotein_ADH-like_sf"/>
</dbReference>
<gene>
    <name evidence="3" type="primary">bamB_2</name>
    <name evidence="3" type="ORF">Mal48_07750</name>
</gene>
<accession>A0A517QIR5</accession>
<evidence type="ECO:0000313" key="3">
    <source>
        <dbReference type="EMBL" id="QDT31541.1"/>
    </source>
</evidence>
<dbReference type="InterPro" id="IPR015943">
    <property type="entry name" value="WD40/YVTN_repeat-like_dom_sf"/>
</dbReference>
<feature type="domain" description="Pyrrolo-quinoline quinone repeat" evidence="2">
    <location>
        <begin position="245"/>
        <end position="374"/>
    </location>
</feature>
<dbReference type="Proteomes" id="UP000315724">
    <property type="component" value="Chromosome"/>
</dbReference>
<proteinExistence type="predicted"/>